<keyword evidence="2" id="KW-0472">Membrane</keyword>
<dbReference type="EMBL" id="LSSK01000098">
    <property type="protein sequence ID" value="OMH85274.1"/>
    <property type="molecule type" value="Genomic_DNA"/>
</dbReference>
<name>A0A1R1PWG9_ZANCU</name>
<comment type="caution">
    <text evidence="3">The sequence shown here is derived from an EMBL/GenBank/DDBJ whole genome shotgun (WGS) entry which is preliminary data.</text>
</comment>
<evidence type="ECO:0000256" key="1">
    <source>
        <dbReference type="SAM" id="MobiDB-lite"/>
    </source>
</evidence>
<keyword evidence="2" id="KW-0812">Transmembrane</keyword>
<gene>
    <name evidence="3" type="ORF">AX774_g1199</name>
</gene>
<dbReference type="AlphaFoldDB" id="A0A1R1PWG9"/>
<evidence type="ECO:0000313" key="4">
    <source>
        <dbReference type="Proteomes" id="UP000188320"/>
    </source>
</evidence>
<keyword evidence="2" id="KW-1133">Transmembrane helix</keyword>
<feature type="transmembrane region" description="Helical" evidence="2">
    <location>
        <begin position="88"/>
        <end position="111"/>
    </location>
</feature>
<evidence type="ECO:0000256" key="2">
    <source>
        <dbReference type="SAM" id="Phobius"/>
    </source>
</evidence>
<sequence>MKIKPETDSGTDASGKLDYRIYPVGNPPQSLSYNYVYNYPLEPGQPQGHKSSPLPPPVHMHNANAQPMPQIVHLEQSKKGKFNPSTSCVFIVIFSLLFSGGVIFLVFYYAINR</sequence>
<reference evidence="4" key="1">
    <citation type="submission" date="2017-01" db="EMBL/GenBank/DDBJ databases">
        <authorList>
            <person name="Wang Y."/>
            <person name="White M."/>
            <person name="Kvist S."/>
            <person name="Moncalvo J.-M."/>
        </authorList>
    </citation>
    <scope>NUCLEOTIDE SEQUENCE [LARGE SCALE GENOMIC DNA]</scope>
    <source>
        <strain evidence="4">COL-18-3</strain>
    </source>
</reference>
<keyword evidence="4" id="KW-1185">Reference proteome</keyword>
<evidence type="ECO:0000313" key="3">
    <source>
        <dbReference type="EMBL" id="OMH85274.1"/>
    </source>
</evidence>
<feature type="region of interest" description="Disordered" evidence="1">
    <location>
        <begin position="43"/>
        <end position="62"/>
    </location>
</feature>
<proteinExistence type="predicted"/>
<organism evidence="3 4">
    <name type="scientific">Zancudomyces culisetae</name>
    <name type="common">Gut fungus</name>
    <name type="synonym">Smittium culisetae</name>
    <dbReference type="NCBI Taxonomy" id="1213189"/>
    <lineage>
        <taxon>Eukaryota</taxon>
        <taxon>Fungi</taxon>
        <taxon>Fungi incertae sedis</taxon>
        <taxon>Zoopagomycota</taxon>
        <taxon>Kickxellomycotina</taxon>
        <taxon>Harpellomycetes</taxon>
        <taxon>Harpellales</taxon>
        <taxon>Legeriomycetaceae</taxon>
        <taxon>Zancudomyces</taxon>
    </lineage>
</organism>
<protein>
    <submittedName>
        <fullName evidence="3">Uncharacterized protein</fullName>
    </submittedName>
</protein>
<accession>A0A1R1PWG9</accession>
<dbReference type="Proteomes" id="UP000188320">
    <property type="component" value="Unassembled WGS sequence"/>
</dbReference>